<sequence length="365" mass="42744">MFNSNNFKIYTMDNECHGIFDQAFAKDPYYLPSDIALPSSVQSFCLCDKESKIPIASFYCFPYVAKGRWIKDRILRITRPLILKSHEKLNTDVVTTLLQEIYEIGKRAGVNIIEAEIYEEINSKIFFPSTSCAVNTYNTLEWIKTFESFGFVRSKTMQCFELNLDELNEYKDPYLSKINIRKYQSNDEEDKKLYLNLWSQSKDCPYNLVNNGFWYTNVFEWPRIFYSEISHILNKDDYILFAEKNGEVVGFIHWWPNLYPLLIEGGRKAIFGTEDLINNSLAKIDEGKVFKIIVSKKAKNDKDLIEKSLINEAAKIMKNKFKFKRCQIGNISEEKQSMLSFIQENGGKKVHEYWVIRNKSFARLG</sequence>
<dbReference type="EMBL" id="GU324300">
    <property type="protein sequence ID" value="ADB92518.1"/>
    <property type="molecule type" value="Genomic_DNA"/>
</dbReference>
<dbReference type="SUPFAM" id="SSF55729">
    <property type="entry name" value="Acyl-CoA N-acyltransferases (Nat)"/>
    <property type="match status" value="1"/>
</dbReference>
<reference evidence="1" key="1">
    <citation type="journal article" date="2010" name="J. Bacteriol.">
        <title>Identification and heterologous expression of genes involved in anaerobic dissimilatory phosphite oxidation by Desulfotignum phosphitoxidans.</title>
        <authorList>
            <person name="Simeonova D.D."/>
            <person name="Wilson M.M."/>
            <person name="Metcalf W.W."/>
            <person name="Schink B."/>
        </authorList>
    </citation>
    <scope>NUCLEOTIDE SEQUENCE</scope>
    <source>
        <strain evidence="1">FiPS-3</strain>
    </source>
</reference>
<dbReference type="AlphaFoldDB" id="D3JWU8"/>
<dbReference type="InterPro" id="IPR016181">
    <property type="entry name" value="Acyl_CoA_acyltransferase"/>
</dbReference>
<proteinExistence type="predicted"/>
<accession>D3JWU8</accession>
<dbReference type="Gene3D" id="3.40.630.30">
    <property type="match status" value="1"/>
</dbReference>
<evidence type="ECO:0000313" key="1">
    <source>
        <dbReference type="EMBL" id="ADB92518.1"/>
    </source>
</evidence>
<name>D3JWU8_9BACT</name>
<protein>
    <submittedName>
        <fullName evidence="1">Uncharacterized protein</fullName>
    </submittedName>
</protein>
<organism evidence="1">
    <name type="scientific">Desulfotignum phosphitoxidans</name>
    <dbReference type="NCBI Taxonomy" id="190898"/>
    <lineage>
        <taxon>Bacteria</taxon>
        <taxon>Pseudomonadati</taxon>
        <taxon>Thermodesulfobacteriota</taxon>
        <taxon>Desulfobacteria</taxon>
        <taxon>Desulfobacterales</taxon>
        <taxon>Desulfobacteraceae</taxon>
        <taxon>Desulfotignum</taxon>
    </lineage>
</organism>